<keyword evidence="6 8" id="KW-0503">Monooxygenase</keyword>
<keyword evidence="11" id="KW-1185">Reference proteome</keyword>
<evidence type="ECO:0000256" key="1">
    <source>
        <dbReference type="ARBA" id="ARBA00010617"/>
    </source>
</evidence>
<dbReference type="Proteomes" id="UP000224567">
    <property type="component" value="Unassembled WGS sequence"/>
</dbReference>
<evidence type="ECO:0000256" key="6">
    <source>
        <dbReference type="ARBA" id="ARBA00023033"/>
    </source>
</evidence>
<dbReference type="InterPro" id="IPR017972">
    <property type="entry name" value="Cyt_P450_CS"/>
</dbReference>
<dbReference type="GO" id="GO:0004497">
    <property type="term" value="F:monooxygenase activity"/>
    <property type="evidence" value="ECO:0007669"/>
    <property type="project" value="UniProtKB-KW"/>
</dbReference>
<evidence type="ECO:0000256" key="9">
    <source>
        <dbReference type="SAM" id="MobiDB-lite"/>
    </source>
</evidence>
<evidence type="ECO:0000313" key="10">
    <source>
        <dbReference type="EMBL" id="PHT36637.1"/>
    </source>
</evidence>
<evidence type="ECO:0000256" key="3">
    <source>
        <dbReference type="ARBA" id="ARBA00022723"/>
    </source>
</evidence>
<evidence type="ECO:0000256" key="8">
    <source>
        <dbReference type="RuleBase" id="RU000461"/>
    </source>
</evidence>
<evidence type="ECO:0000313" key="11">
    <source>
        <dbReference type="Proteomes" id="UP000224567"/>
    </source>
</evidence>
<sequence>MGYNLRKGTRVLVNAWAIGRDPECWDDPMSFKPERFLGSKVDLKCQHYELIPFGTGRRICVGLPLGHRMMHFSLGSLLHEFNWELPDGVSPKSINMNGSMGLPARKHESLKAIPKKA</sequence>
<dbReference type="GO" id="GO:0016705">
    <property type="term" value="F:oxidoreductase activity, acting on paired donors, with incorporation or reduction of molecular oxygen"/>
    <property type="evidence" value="ECO:0007669"/>
    <property type="project" value="InterPro"/>
</dbReference>
<dbReference type="SUPFAM" id="SSF48264">
    <property type="entry name" value="Cytochrome P450"/>
    <property type="match status" value="1"/>
</dbReference>
<gene>
    <name evidence="10" type="ORF">CQW23_24337</name>
</gene>
<evidence type="ECO:0000256" key="5">
    <source>
        <dbReference type="ARBA" id="ARBA00023004"/>
    </source>
</evidence>
<comment type="cofactor">
    <cofactor evidence="7">
        <name>heme</name>
        <dbReference type="ChEBI" id="CHEBI:30413"/>
    </cofactor>
</comment>
<dbReference type="EMBL" id="MLFT02000010">
    <property type="protein sequence ID" value="PHT36637.1"/>
    <property type="molecule type" value="Genomic_DNA"/>
</dbReference>
<feature type="region of interest" description="Disordered" evidence="9">
    <location>
        <begin position="96"/>
        <end position="117"/>
    </location>
</feature>
<evidence type="ECO:0000256" key="4">
    <source>
        <dbReference type="ARBA" id="ARBA00023002"/>
    </source>
</evidence>
<dbReference type="InterPro" id="IPR001128">
    <property type="entry name" value="Cyt_P450"/>
</dbReference>
<dbReference type="OrthoDB" id="3934656at2759"/>
<dbReference type="GO" id="GO:0005506">
    <property type="term" value="F:iron ion binding"/>
    <property type="evidence" value="ECO:0007669"/>
    <property type="project" value="InterPro"/>
</dbReference>
<dbReference type="PRINTS" id="PR00463">
    <property type="entry name" value="EP450I"/>
</dbReference>
<dbReference type="GO" id="GO:0020037">
    <property type="term" value="F:heme binding"/>
    <property type="evidence" value="ECO:0007669"/>
    <property type="project" value="InterPro"/>
</dbReference>
<keyword evidence="2 7" id="KW-0349">Heme</keyword>
<dbReference type="InterPro" id="IPR002401">
    <property type="entry name" value="Cyt_P450_E_grp-I"/>
</dbReference>
<accession>A0A2G2VUI2</accession>
<keyword evidence="4 8" id="KW-0560">Oxidoreductase</keyword>
<comment type="caution">
    <text evidence="10">The sequence shown here is derived from an EMBL/GenBank/DDBJ whole genome shotgun (WGS) entry which is preliminary data.</text>
</comment>
<dbReference type="Pfam" id="PF00067">
    <property type="entry name" value="p450"/>
    <property type="match status" value="1"/>
</dbReference>
<dbReference type="PANTHER" id="PTHR47950:SF36">
    <property type="entry name" value="CYTOCHROME P450 76A2-LIKE"/>
    <property type="match status" value="1"/>
</dbReference>
<keyword evidence="5 7" id="KW-0408">Iron</keyword>
<feature type="binding site" description="axial binding residue" evidence="7">
    <location>
        <position position="60"/>
    </location>
    <ligand>
        <name>heme</name>
        <dbReference type="ChEBI" id="CHEBI:30413"/>
    </ligand>
    <ligandPart>
        <name>Fe</name>
        <dbReference type="ChEBI" id="CHEBI:18248"/>
    </ligandPart>
</feature>
<evidence type="ECO:0000256" key="2">
    <source>
        <dbReference type="ARBA" id="ARBA00022617"/>
    </source>
</evidence>
<organism evidence="10 11">
    <name type="scientific">Capsicum baccatum</name>
    <name type="common">Peruvian pepper</name>
    <dbReference type="NCBI Taxonomy" id="33114"/>
    <lineage>
        <taxon>Eukaryota</taxon>
        <taxon>Viridiplantae</taxon>
        <taxon>Streptophyta</taxon>
        <taxon>Embryophyta</taxon>
        <taxon>Tracheophyta</taxon>
        <taxon>Spermatophyta</taxon>
        <taxon>Magnoliopsida</taxon>
        <taxon>eudicotyledons</taxon>
        <taxon>Gunneridae</taxon>
        <taxon>Pentapetalae</taxon>
        <taxon>asterids</taxon>
        <taxon>lamiids</taxon>
        <taxon>Solanales</taxon>
        <taxon>Solanaceae</taxon>
        <taxon>Solanoideae</taxon>
        <taxon>Capsiceae</taxon>
        <taxon>Capsicum</taxon>
    </lineage>
</organism>
<proteinExistence type="inferred from homology"/>
<dbReference type="PROSITE" id="PS00086">
    <property type="entry name" value="CYTOCHROME_P450"/>
    <property type="match status" value="1"/>
</dbReference>
<comment type="similarity">
    <text evidence="1 8">Belongs to the cytochrome P450 family.</text>
</comment>
<reference evidence="11" key="2">
    <citation type="journal article" date="2017" name="J. Anim. Genet.">
        <title>Multiple reference genome sequences of hot pepper reveal the massive evolution of plant disease resistance genes by retroduplication.</title>
        <authorList>
            <person name="Kim S."/>
            <person name="Park J."/>
            <person name="Yeom S.-I."/>
            <person name="Kim Y.-M."/>
            <person name="Seo E."/>
            <person name="Kim K.-T."/>
            <person name="Kim M.-S."/>
            <person name="Lee J.M."/>
            <person name="Cheong K."/>
            <person name="Shin H.-S."/>
            <person name="Kim S.-B."/>
            <person name="Han K."/>
            <person name="Lee J."/>
            <person name="Park M."/>
            <person name="Lee H.-A."/>
            <person name="Lee H.-Y."/>
            <person name="Lee Y."/>
            <person name="Oh S."/>
            <person name="Lee J.H."/>
            <person name="Choi E."/>
            <person name="Choi E."/>
            <person name="Lee S.E."/>
            <person name="Jeon J."/>
            <person name="Kim H."/>
            <person name="Choi G."/>
            <person name="Song H."/>
            <person name="Lee J."/>
            <person name="Lee S.-C."/>
            <person name="Kwon J.-K."/>
            <person name="Lee H.-Y."/>
            <person name="Koo N."/>
            <person name="Hong Y."/>
            <person name="Kim R.W."/>
            <person name="Kang W.-H."/>
            <person name="Huh J.H."/>
            <person name="Kang B.-C."/>
            <person name="Yang T.-J."/>
            <person name="Lee Y.-H."/>
            <person name="Bennetzen J.L."/>
            <person name="Choi D."/>
        </authorList>
    </citation>
    <scope>NUCLEOTIDE SEQUENCE [LARGE SCALE GENOMIC DNA]</scope>
    <source>
        <strain evidence="11">cv. PBC81</strain>
    </source>
</reference>
<dbReference type="STRING" id="33114.A0A2G2VUI2"/>
<protein>
    <submittedName>
        <fullName evidence="10">Cytochrome 76A2</fullName>
    </submittedName>
</protein>
<reference evidence="10 11" key="1">
    <citation type="journal article" date="2017" name="Genome Biol.">
        <title>New reference genome sequences of hot pepper reveal the massive evolution of plant disease-resistance genes by retroduplication.</title>
        <authorList>
            <person name="Kim S."/>
            <person name="Park J."/>
            <person name="Yeom S.I."/>
            <person name="Kim Y.M."/>
            <person name="Seo E."/>
            <person name="Kim K.T."/>
            <person name="Kim M.S."/>
            <person name="Lee J.M."/>
            <person name="Cheong K."/>
            <person name="Shin H.S."/>
            <person name="Kim S.B."/>
            <person name="Han K."/>
            <person name="Lee J."/>
            <person name="Park M."/>
            <person name="Lee H.A."/>
            <person name="Lee H.Y."/>
            <person name="Lee Y."/>
            <person name="Oh S."/>
            <person name="Lee J.H."/>
            <person name="Choi E."/>
            <person name="Choi E."/>
            <person name="Lee S.E."/>
            <person name="Jeon J."/>
            <person name="Kim H."/>
            <person name="Choi G."/>
            <person name="Song H."/>
            <person name="Lee J."/>
            <person name="Lee S.C."/>
            <person name="Kwon J.K."/>
            <person name="Lee H.Y."/>
            <person name="Koo N."/>
            <person name="Hong Y."/>
            <person name="Kim R.W."/>
            <person name="Kang W.H."/>
            <person name="Huh J.H."/>
            <person name="Kang B.C."/>
            <person name="Yang T.J."/>
            <person name="Lee Y.H."/>
            <person name="Bennetzen J.L."/>
            <person name="Choi D."/>
        </authorList>
    </citation>
    <scope>NUCLEOTIDE SEQUENCE [LARGE SCALE GENOMIC DNA]</scope>
    <source>
        <strain evidence="11">cv. PBC81</strain>
    </source>
</reference>
<dbReference type="AlphaFoldDB" id="A0A2G2VUI2"/>
<name>A0A2G2VUI2_CAPBA</name>
<dbReference type="Gene3D" id="1.10.630.10">
    <property type="entry name" value="Cytochrome P450"/>
    <property type="match status" value="1"/>
</dbReference>
<dbReference type="InterPro" id="IPR036396">
    <property type="entry name" value="Cyt_P450_sf"/>
</dbReference>
<keyword evidence="3 7" id="KW-0479">Metal-binding</keyword>
<evidence type="ECO:0000256" key="7">
    <source>
        <dbReference type="PIRSR" id="PIRSR602401-1"/>
    </source>
</evidence>
<dbReference type="PANTHER" id="PTHR47950">
    <property type="entry name" value="CYTOCHROME P450, FAMILY 76, SUBFAMILY C, POLYPEPTIDE 5-RELATED"/>
    <property type="match status" value="1"/>
</dbReference>